<evidence type="ECO:0000313" key="2">
    <source>
        <dbReference type="EMBL" id="MBX33813.1"/>
    </source>
</evidence>
<name>A0A2P2MUB0_RHIMU</name>
<dbReference type="AlphaFoldDB" id="A0A2P2MUB0"/>
<sequence length="67" mass="7791">MVDRRKQSKIFSDISRTNNGTRRRKAARNRNPCTLANLLLKAVFITCRKFGSKFVLQKVIKTQKQPL</sequence>
<dbReference type="EMBL" id="GGEC01053329">
    <property type="protein sequence ID" value="MBX33813.1"/>
    <property type="molecule type" value="Transcribed_RNA"/>
</dbReference>
<accession>A0A2P2MUB0</accession>
<organism evidence="2">
    <name type="scientific">Rhizophora mucronata</name>
    <name type="common">Asiatic mangrove</name>
    <dbReference type="NCBI Taxonomy" id="61149"/>
    <lineage>
        <taxon>Eukaryota</taxon>
        <taxon>Viridiplantae</taxon>
        <taxon>Streptophyta</taxon>
        <taxon>Embryophyta</taxon>
        <taxon>Tracheophyta</taxon>
        <taxon>Spermatophyta</taxon>
        <taxon>Magnoliopsida</taxon>
        <taxon>eudicotyledons</taxon>
        <taxon>Gunneridae</taxon>
        <taxon>Pentapetalae</taxon>
        <taxon>rosids</taxon>
        <taxon>fabids</taxon>
        <taxon>Malpighiales</taxon>
        <taxon>Rhizophoraceae</taxon>
        <taxon>Rhizophora</taxon>
    </lineage>
</organism>
<feature type="region of interest" description="Disordered" evidence="1">
    <location>
        <begin position="1"/>
        <end position="28"/>
    </location>
</feature>
<proteinExistence type="predicted"/>
<protein>
    <submittedName>
        <fullName evidence="2">ABC transporter D family member 1</fullName>
    </submittedName>
</protein>
<reference evidence="2" key="1">
    <citation type="submission" date="2018-02" db="EMBL/GenBank/DDBJ databases">
        <title>Rhizophora mucronata_Transcriptome.</title>
        <authorList>
            <person name="Meera S.P."/>
            <person name="Sreeshan A."/>
            <person name="Augustine A."/>
        </authorList>
    </citation>
    <scope>NUCLEOTIDE SEQUENCE</scope>
    <source>
        <tissue evidence="2">Leaf</tissue>
    </source>
</reference>
<evidence type="ECO:0000256" key="1">
    <source>
        <dbReference type="SAM" id="MobiDB-lite"/>
    </source>
</evidence>